<dbReference type="EMBL" id="JAATIQ010000053">
    <property type="protein sequence ID" value="KAF4392434.1"/>
    <property type="molecule type" value="Genomic_DNA"/>
</dbReference>
<feature type="binding site" evidence="1">
    <location>
        <position position="129"/>
    </location>
    <ligand>
        <name>ATP</name>
        <dbReference type="ChEBI" id="CHEBI:30616"/>
    </ligand>
</feature>
<dbReference type="PROSITE" id="PS00107">
    <property type="entry name" value="PROTEIN_KINASE_ATP"/>
    <property type="match status" value="1"/>
</dbReference>
<dbReference type="PANTHER" id="PTHR45631:SF202">
    <property type="entry name" value="SENESCENCE-INDUCED RECEPTOR-LIKE SERINE_THREONINE-PROTEIN KINASE"/>
    <property type="match status" value="1"/>
</dbReference>
<dbReference type="GO" id="GO:0005524">
    <property type="term" value="F:ATP binding"/>
    <property type="evidence" value="ECO:0007669"/>
    <property type="project" value="UniProtKB-UniRule"/>
</dbReference>
<dbReference type="Proteomes" id="UP000583929">
    <property type="component" value="Unassembled WGS sequence"/>
</dbReference>
<sequence>MVVHSLLPHRLLRTRGANQRTPPIVFVFVFFLLTNNSPISHTISAKITEKNKTQILKSSSPLLAVFVVLKKKKTLDPSAHKNAFESSKRQFSYSEIITITNNFERILGKGGSGIVYHGLIDDNTQVAVKVLSSPSIQG</sequence>
<dbReference type="InterPro" id="IPR017441">
    <property type="entry name" value="Protein_kinase_ATP_BS"/>
</dbReference>
<dbReference type="SUPFAM" id="SSF56112">
    <property type="entry name" value="Protein kinase-like (PK-like)"/>
    <property type="match status" value="1"/>
</dbReference>
<proteinExistence type="predicted"/>
<evidence type="ECO:0000313" key="2">
    <source>
        <dbReference type="EMBL" id="KAF4392434.1"/>
    </source>
</evidence>
<evidence type="ECO:0000313" key="3">
    <source>
        <dbReference type="Proteomes" id="UP000583929"/>
    </source>
</evidence>
<evidence type="ECO:0000256" key="1">
    <source>
        <dbReference type="PROSITE-ProRule" id="PRU10141"/>
    </source>
</evidence>
<organism evidence="2 3">
    <name type="scientific">Cannabis sativa</name>
    <name type="common">Hemp</name>
    <name type="synonym">Marijuana</name>
    <dbReference type="NCBI Taxonomy" id="3483"/>
    <lineage>
        <taxon>Eukaryota</taxon>
        <taxon>Viridiplantae</taxon>
        <taxon>Streptophyta</taxon>
        <taxon>Embryophyta</taxon>
        <taxon>Tracheophyta</taxon>
        <taxon>Spermatophyta</taxon>
        <taxon>Magnoliopsida</taxon>
        <taxon>eudicotyledons</taxon>
        <taxon>Gunneridae</taxon>
        <taxon>Pentapetalae</taxon>
        <taxon>rosids</taxon>
        <taxon>fabids</taxon>
        <taxon>Rosales</taxon>
        <taxon>Cannabaceae</taxon>
        <taxon>Cannabis</taxon>
    </lineage>
</organism>
<accession>A0A7J6HB11</accession>
<keyword evidence="1" id="KW-0547">Nucleotide-binding</keyword>
<comment type="caution">
    <text evidence="2">The sequence shown here is derived from an EMBL/GenBank/DDBJ whole genome shotgun (WGS) entry which is preliminary data.</text>
</comment>
<name>A0A7J6HB11_CANSA</name>
<keyword evidence="1" id="KW-0067">ATP-binding</keyword>
<protein>
    <recommendedName>
        <fullName evidence="4">Protein kinase domain-containing protein</fullName>
    </recommendedName>
</protein>
<keyword evidence="3" id="KW-1185">Reference proteome</keyword>
<reference evidence="2 3" key="1">
    <citation type="journal article" date="2020" name="bioRxiv">
        <title>Sequence and annotation of 42 cannabis genomes reveals extensive copy number variation in cannabinoid synthesis and pathogen resistance genes.</title>
        <authorList>
            <person name="Mckernan K.J."/>
            <person name="Helbert Y."/>
            <person name="Kane L.T."/>
            <person name="Ebling H."/>
            <person name="Zhang L."/>
            <person name="Liu B."/>
            <person name="Eaton Z."/>
            <person name="Mclaughlin S."/>
            <person name="Kingan S."/>
            <person name="Baybayan P."/>
            <person name="Concepcion G."/>
            <person name="Jordan M."/>
            <person name="Riva A."/>
            <person name="Barbazuk W."/>
            <person name="Harkins T."/>
        </authorList>
    </citation>
    <scope>NUCLEOTIDE SEQUENCE [LARGE SCALE GENOMIC DNA]</scope>
    <source>
        <strain evidence="3">cv. Jamaican Lion 4</strain>
        <tissue evidence="2">Leaf</tissue>
    </source>
</reference>
<dbReference type="Gene3D" id="3.30.200.20">
    <property type="entry name" value="Phosphorylase Kinase, domain 1"/>
    <property type="match status" value="1"/>
</dbReference>
<gene>
    <name evidence="2" type="ORF">G4B88_005393</name>
</gene>
<dbReference type="AlphaFoldDB" id="A0A7J6HB11"/>
<evidence type="ECO:0008006" key="4">
    <source>
        <dbReference type="Google" id="ProtNLM"/>
    </source>
</evidence>
<dbReference type="InterPro" id="IPR011009">
    <property type="entry name" value="Kinase-like_dom_sf"/>
</dbReference>
<dbReference type="PANTHER" id="PTHR45631">
    <property type="entry name" value="OS07G0107800 PROTEIN-RELATED"/>
    <property type="match status" value="1"/>
</dbReference>